<dbReference type="InterPro" id="IPR057746">
    <property type="entry name" value="CpnT-like_N"/>
</dbReference>
<evidence type="ECO:0000256" key="1">
    <source>
        <dbReference type="SAM" id="MobiDB-lite"/>
    </source>
</evidence>
<evidence type="ECO:0000313" key="4">
    <source>
        <dbReference type="EMBL" id="SDH20222.1"/>
    </source>
</evidence>
<reference evidence="4 5" key="1">
    <citation type="submission" date="2016-10" db="EMBL/GenBank/DDBJ databases">
        <authorList>
            <person name="de Groot N.N."/>
        </authorList>
    </citation>
    <scope>NUCLEOTIDE SEQUENCE [LARGE SCALE GENOMIC DNA]</scope>
    <source>
        <strain evidence="4 5">DSM 44892</strain>
    </source>
</reference>
<dbReference type="Pfam" id="PF14410">
    <property type="entry name" value="GH-E"/>
    <property type="match status" value="1"/>
</dbReference>
<dbReference type="Proteomes" id="UP000183263">
    <property type="component" value="Unassembled WGS sequence"/>
</dbReference>
<dbReference type="AlphaFoldDB" id="A0A1G8AGY9"/>
<evidence type="ECO:0000259" key="3">
    <source>
        <dbReference type="Pfam" id="PF25547"/>
    </source>
</evidence>
<evidence type="ECO:0000313" key="5">
    <source>
        <dbReference type="Proteomes" id="UP000183263"/>
    </source>
</evidence>
<keyword evidence="5" id="KW-1185">Reference proteome</keyword>
<feature type="domain" description="Toxin YqcG C-terminal" evidence="2">
    <location>
        <begin position="364"/>
        <end position="432"/>
    </location>
</feature>
<feature type="region of interest" description="Disordered" evidence="1">
    <location>
        <begin position="415"/>
        <end position="441"/>
    </location>
</feature>
<proteinExistence type="predicted"/>
<evidence type="ECO:0000259" key="2">
    <source>
        <dbReference type="Pfam" id="PF14410"/>
    </source>
</evidence>
<feature type="domain" description="Outer membrane channel protein CpnT-like N-terminal" evidence="3">
    <location>
        <begin position="133"/>
        <end position="270"/>
    </location>
</feature>
<organism evidence="4 5">
    <name type="scientific">Rhodococcus triatomae</name>
    <dbReference type="NCBI Taxonomy" id="300028"/>
    <lineage>
        <taxon>Bacteria</taxon>
        <taxon>Bacillati</taxon>
        <taxon>Actinomycetota</taxon>
        <taxon>Actinomycetes</taxon>
        <taxon>Mycobacteriales</taxon>
        <taxon>Nocardiaceae</taxon>
        <taxon>Rhodococcus</taxon>
    </lineage>
</organism>
<dbReference type="EMBL" id="FNDN01000001">
    <property type="protein sequence ID" value="SDH20222.1"/>
    <property type="molecule type" value="Genomic_DNA"/>
</dbReference>
<gene>
    <name evidence="4" type="ORF">SAMN05444695_101423</name>
</gene>
<protein>
    <submittedName>
        <fullName evidence="4">HNH/ENDO VII superfamily nuclease with conserved GHE residues</fullName>
    </submittedName>
</protein>
<dbReference type="InterPro" id="IPR026835">
    <property type="entry name" value="YqcG_C"/>
</dbReference>
<accession>A0A1G8AGY9</accession>
<dbReference type="Pfam" id="PF25547">
    <property type="entry name" value="WXG100_2"/>
    <property type="match status" value="1"/>
</dbReference>
<sequence>MSSPIVCAPADFTTAADGFRRIHDDAENAINAVAGTLKASGGCAGTDLAGANWASLYDPAAFNAIDAASALILAAGQISDLLKATGLNHDLANNESVIGDPNAIAVPLDSAPTFYVPSFPKAYGGSTGEPSWWGFIVSYVQGELWPNGDPDRLRTLAGAWRLGSAGLRTAVLNAGPAIELIEAQQSPEVPAAVEQCRLLAADYSDVADQFDILAQACEGYAFEIETVRYEVEDALISMGIELGLTEIAAILIGFLTAGVGAAAAQGAAGARMAAAGARVASLIRAFRVSAGAAGTPAVAAAGALGRTVERTVPVLAARAEWIGAASAGGVGVWAARTDGYSRRPYLRKNTREEIQEKAEKTSGGDYIDPNTGAVIPKDGPFDYGHRYGDEWWRIRDRARDEQWTRKELNDYYNNPDLYEIEDPVSNRSHRFEKPKLPREGQ</sequence>
<feature type="compositionally biased region" description="Basic and acidic residues" evidence="1">
    <location>
        <begin position="429"/>
        <end position="441"/>
    </location>
</feature>
<name>A0A1G8AGY9_9NOCA</name>